<feature type="region of interest" description="Disordered" evidence="1">
    <location>
        <begin position="507"/>
        <end position="526"/>
    </location>
</feature>
<evidence type="ECO:0000313" key="3">
    <source>
        <dbReference type="Proteomes" id="UP000007264"/>
    </source>
</evidence>
<reference evidence="2 3" key="1">
    <citation type="journal article" date="2012" name="Genome Biol.">
        <title>The genome of the polar eukaryotic microalga coccomyxa subellipsoidea reveals traits of cold adaptation.</title>
        <authorList>
            <person name="Blanc G."/>
            <person name="Agarkova I."/>
            <person name="Grimwood J."/>
            <person name="Kuo A."/>
            <person name="Brueggeman A."/>
            <person name="Dunigan D."/>
            <person name="Gurnon J."/>
            <person name="Ladunga I."/>
            <person name="Lindquist E."/>
            <person name="Lucas S."/>
            <person name="Pangilinan J."/>
            <person name="Proschold T."/>
            <person name="Salamov A."/>
            <person name="Schmutz J."/>
            <person name="Weeks D."/>
            <person name="Yamada T."/>
            <person name="Claverie J.M."/>
            <person name="Grigoriev I."/>
            <person name="Van Etten J."/>
            <person name="Lomsadze A."/>
            <person name="Borodovsky M."/>
        </authorList>
    </citation>
    <scope>NUCLEOTIDE SEQUENCE [LARGE SCALE GENOMIC DNA]</scope>
    <source>
        <strain evidence="2 3">C-169</strain>
    </source>
</reference>
<sequence>MPGSRQKRSMQSRRKQKAAQQRSKGMTWCFGPPAVVDEEPLMTVEEFRKMHWRRKRTHQQIQVLYPVHWLHPRAVMLQVLYDSLMGDPWIAPRVPPRLLDLLEYHRTLIFYDNEEDEEFYDDDSEQEEAQEGFSMAEDESYPAEDDEEVTQVLTRLASTGTAACRLDEAFGGEALAAAMEQEPELKDWMDHTEEEEAAVEEAVLPEEAELCEEEYGSPRETARDDASSCSESDYRALLGSPLRAAQDDMKRSASPKRHGMSQPVIKITATSSTVSSLNGPVPVMYSITETRDEARARLRGNAQRKEAAAAVDSEKKALAEAAGRASAAARVSAAQAAADADQADRNAPGRVELGALMDTMSTETGERNVNAAAQAVQGANIKALETVVEDTEAELARLNRSKVANMVKMYQGLEESNSRHTSPRIGARKSPLPSEKFSEPLIPKHPIATPDSPSREPLTPRGYTSRYLSAVQAATNTVSTWLQGGGTDEVSSPIAAAAEQLRDEHPFKSGHSQAMPPATPPKRGVTETATFSTPSAQLFDTNPIYDDVNERTLWSPFNSSFSSDYCAFGGGAAGRPRRNPELAARHAAAAARHAAAAARHANAAAKFAGLRMRSSPKDGRRRSHAGNGPLYSNVMDTRTTDNDMAHFPDNVMSTVDNMLFEP</sequence>
<dbReference type="GeneID" id="17037498"/>
<feature type="region of interest" description="Disordered" evidence="1">
    <location>
        <begin position="117"/>
        <end position="144"/>
    </location>
</feature>
<dbReference type="KEGG" id="csl:COCSUDRAFT_67679"/>
<feature type="region of interest" description="Disordered" evidence="1">
    <location>
        <begin position="209"/>
        <end position="261"/>
    </location>
</feature>
<feature type="region of interest" description="Disordered" evidence="1">
    <location>
        <begin position="1"/>
        <end position="24"/>
    </location>
</feature>
<evidence type="ECO:0000256" key="1">
    <source>
        <dbReference type="SAM" id="MobiDB-lite"/>
    </source>
</evidence>
<gene>
    <name evidence="2" type="ORF">COCSUDRAFT_67679</name>
</gene>
<organism evidence="2 3">
    <name type="scientific">Coccomyxa subellipsoidea (strain C-169)</name>
    <name type="common">Green microalga</name>
    <dbReference type="NCBI Taxonomy" id="574566"/>
    <lineage>
        <taxon>Eukaryota</taxon>
        <taxon>Viridiplantae</taxon>
        <taxon>Chlorophyta</taxon>
        <taxon>core chlorophytes</taxon>
        <taxon>Trebouxiophyceae</taxon>
        <taxon>Trebouxiophyceae incertae sedis</taxon>
        <taxon>Coccomyxaceae</taxon>
        <taxon>Coccomyxa</taxon>
        <taxon>Coccomyxa subellipsoidea</taxon>
    </lineage>
</organism>
<dbReference type="Proteomes" id="UP000007264">
    <property type="component" value="Unassembled WGS sequence"/>
</dbReference>
<feature type="region of interest" description="Disordered" evidence="1">
    <location>
        <begin position="414"/>
        <end position="459"/>
    </location>
</feature>
<comment type="caution">
    <text evidence="2">The sequence shown here is derived from an EMBL/GenBank/DDBJ whole genome shotgun (WGS) entry which is preliminary data.</text>
</comment>
<dbReference type="EMBL" id="AGSI01000018">
    <property type="protein sequence ID" value="EIE19526.1"/>
    <property type="molecule type" value="Genomic_DNA"/>
</dbReference>
<dbReference type="OrthoDB" id="10409597at2759"/>
<proteinExistence type="predicted"/>
<feature type="compositionally biased region" description="Basic and acidic residues" evidence="1">
    <location>
        <begin position="216"/>
        <end position="226"/>
    </location>
</feature>
<protein>
    <submittedName>
        <fullName evidence="2">Uncharacterized protein</fullName>
    </submittedName>
</protein>
<name>I0YMA7_COCSC</name>
<dbReference type="RefSeq" id="XP_005644070.1">
    <property type="nucleotide sequence ID" value="XM_005644013.1"/>
</dbReference>
<keyword evidence="3" id="KW-1185">Reference proteome</keyword>
<evidence type="ECO:0000313" key="2">
    <source>
        <dbReference type="EMBL" id="EIE19526.1"/>
    </source>
</evidence>
<dbReference type="AlphaFoldDB" id="I0YMA7"/>
<feature type="region of interest" description="Disordered" evidence="1">
    <location>
        <begin position="611"/>
        <end position="635"/>
    </location>
</feature>
<feature type="compositionally biased region" description="Basic residues" evidence="1">
    <location>
        <begin position="1"/>
        <end position="17"/>
    </location>
</feature>
<accession>I0YMA7</accession>